<evidence type="ECO:0000313" key="8">
    <source>
        <dbReference type="EMBL" id="VAW07503.1"/>
    </source>
</evidence>
<dbReference type="Pfam" id="PF07992">
    <property type="entry name" value="Pyr_redox_2"/>
    <property type="match status" value="1"/>
</dbReference>
<feature type="domain" description="4Fe-4S ferredoxin-type" evidence="7">
    <location>
        <begin position="32"/>
        <end position="65"/>
    </location>
</feature>
<dbReference type="Gene3D" id="3.50.50.60">
    <property type="entry name" value="FAD/NAD(P)-binding domain"/>
    <property type="match status" value="2"/>
</dbReference>
<dbReference type="AlphaFoldDB" id="A0A3B0STX8"/>
<evidence type="ECO:0000259" key="7">
    <source>
        <dbReference type="PROSITE" id="PS51379"/>
    </source>
</evidence>
<evidence type="ECO:0000256" key="6">
    <source>
        <dbReference type="ARBA" id="ARBA00032722"/>
    </source>
</evidence>
<proteinExistence type="predicted"/>
<dbReference type="SUPFAM" id="SSF46548">
    <property type="entry name" value="alpha-helical ferredoxin"/>
    <property type="match status" value="1"/>
</dbReference>
<dbReference type="InterPro" id="IPR009051">
    <property type="entry name" value="Helical_ferredxn"/>
</dbReference>
<organism evidence="8">
    <name type="scientific">hydrothermal vent metagenome</name>
    <dbReference type="NCBI Taxonomy" id="652676"/>
    <lineage>
        <taxon>unclassified sequences</taxon>
        <taxon>metagenomes</taxon>
        <taxon>ecological metagenomes</taxon>
    </lineage>
</organism>
<feature type="non-terminal residue" evidence="8">
    <location>
        <position position="327"/>
    </location>
</feature>
<dbReference type="InterPro" id="IPR023753">
    <property type="entry name" value="FAD/NAD-binding_dom"/>
</dbReference>
<dbReference type="Gene3D" id="1.10.1060.10">
    <property type="entry name" value="Alpha-helical ferredoxin"/>
    <property type="match status" value="1"/>
</dbReference>
<dbReference type="InterPro" id="IPR036188">
    <property type="entry name" value="FAD/NAD-bd_sf"/>
</dbReference>
<dbReference type="EMBL" id="UOEH01000585">
    <property type="protein sequence ID" value="VAW07503.1"/>
    <property type="molecule type" value="Genomic_DNA"/>
</dbReference>
<evidence type="ECO:0000256" key="1">
    <source>
        <dbReference type="ARBA" id="ARBA00001917"/>
    </source>
</evidence>
<sequence>MKHFKITTENSRLSARDIADNFDDIHPPLDGAQAIVEAGRCLYCYDAPCINACPTRIDIPKFIHQIRSGNLDGSAQTILSANIMGGACARACPTEVLCEEVCVVHHTEGAPVKIGELQRHAVDHLMAKGGAHPFVRAPLSGCKLAVVGAGPAGLSFAHRAAMLGHDVVVYEAKPKPGGLNEYGLAAYKMANDFAQTEVEFLLDIGGISIEHGKVLGDNLSLDDLRTNYDAVFISAGLGSARGLGVDGENLAGVRGALEFIEDVRVAKDKSSVPVGDNVVVIGGGNTAIDAAVQAKCLGARNVTLAYRRGPDAMTATQWERDLATANG</sequence>
<dbReference type="InterPro" id="IPR028261">
    <property type="entry name" value="DPD_II"/>
</dbReference>
<dbReference type="PROSITE" id="PS51379">
    <property type="entry name" value="4FE4S_FER_2"/>
    <property type="match status" value="1"/>
</dbReference>
<accession>A0A3B0STX8</accession>
<keyword evidence="2" id="KW-0285">Flavoprotein</keyword>
<dbReference type="InterPro" id="IPR017896">
    <property type="entry name" value="4Fe4S_Fe-S-bd"/>
</dbReference>
<dbReference type="PANTHER" id="PTHR43073:SF2">
    <property type="entry name" value="DIHYDROPYRIMIDINE DEHYDROGENASE [NADP(+)]"/>
    <property type="match status" value="1"/>
</dbReference>
<keyword evidence="4 8" id="KW-0560">Oxidoreductase</keyword>
<dbReference type="SUPFAM" id="SSF51971">
    <property type="entry name" value="Nucleotide-binding domain"/>
    <property type="match status" value="1"/>
</dbReference>
<evidence type="ECO:0000256" key="5">
    <source>
        <dbReference type="ARBA" id="ARBA00030119"/>
    </source>
</evidence>
<evidence type="ECO:0000256" key="4">
    <source>
        <dbReference type="ARBA" id="ARBA00023002"/>
    </source>
</evidence>
<dbReference type="GO" id="GO:0051536">
    <property type="term" value="F:iron-sulfur cluster binding"/>
    <property type="evidence" value="ECO:0007669"/>
    <property type="project" value="InterPro"/>
</dbReference>
<evidence type="ECO:0000256" key="3">
    <source>
        <dbReference type="ARBA" id="ARBA00022643"/>
    </source>
</evidence>
<dbReference type="Pfam" id="PF14691">
    <property type="entry name" value="Fer4_20"/>
    <property type="match status" value="1"/>
</dbReference>
<protein>
    <recommendedName>
        <fullName evidence="6">Dihydrothymine dehydrogenase</fullName>
    </recommendedName>
    <alternativeName>
        <fullName evidence="5">Dihydrouracil dehydrogenase</fullName>
    </alternativeName>
</protein>
<name>A0A3B0STX8_9ZZZZ</name>
<reference evidence="8" key="1">
    <citation type="submission" date="2018-06" db="EMBL/GenBank/DDBJ databases">
        <authorList>
            <person name="Zhirakovskaya E."/>
        </authorList>
    </citation>
    <scope>NUCLEOTIDE SEQUENCE</scope>
</reference>
<evidence type="ECO:0000256" key="2">
    <source>
        <dbReference type="ARBA" id="ARBA00022630"/>
    </source>
</evidence>
<gene>
    <name evidence="8" type="ORF">MNBD_ALPHA05-2223</name>
</gene>
<comment type="cofactor">
    <cofactor evidence="1">
        <name>FMN</name>
        <dbReference type="ChEBI" id="CHEBI:58210"/>
    </cofactor>
</comment>
<dbReference type="PANTHER" id="PTHR43073">
    <property type="entry name" value="DIHYDROPYRIMIDINE DEHYDROGENASE [NADP(+)]"/>
    <property type="match status" value="1"/>
</dbReference>
<keyword evidence="3" id="KW-0288">FMN</keyword>
<dbReference type="PRINTS" id="PR00419">
    <property type="entry name" value="ADXRDTASE"/>
</dbReference>
<dbReference type="GO" id="GO:0016491">
    <property type="term" value="F:oxidoreductase activity"/>
    <property type="evidence" value="ECO:0007669"/>
    <property type="project" value="UniProtKB-KW"/>
</dbReference>